<dbReference type="AlphaFoldDB" id="A0A4V5PMW8"/>
<sequence length="656" mass="68230">MRKSVAVIGLVAAATAGLAAGCGSTGRGGAEAKAPNVGERSCGRVHPGVGAKPLAGARQGGVVALAKAGGKTIAYVADEDDGTIHTVDVATGNELGTTQLGGTPSQLVVAADGRVVVALRDKAAIEVLEPEADPAQPLASRCTVPTPVEPVALATTPDDGTLLVTSGWGAALTAYDVASMGRTYEVPLPREPRSLVVSDDGKKAFVAHVVGSRMSVVDLAAKRVRPVDVGGIEEGGFRRPRIGLFGGGEEIERRACQGFALAKSTDLSGRIFAPQVLVDPGRAEERSEGYGSGGMNPPEVAAVAVVDEDTEQPIGESVSVKPDVRQMVGVARPRAACLLPRAAAMDPGSRSLFVSCLGIDTVIEYDAAAADPQHAERRRFTVAAGPTGLAVDPEGRRLVVWSQFDRTLQIAPLGAKDVAAVDAPAIVRVGLSRKAQTAATADLELGRKLFHASGDTRISSDGRACASCHPDGRDDALTWATPEGPRQTPMLAGRLAKTAPYGWTGRGDSVEAHLSETFGRLGGAGLARREIDALIAFATALRPPQAEMRDGTNDVLVQRGKAIFHSTQAGCGTCHHEEGAWTDHTAHDVSSRADADVAATFDTPSLRFVGGTAPYFHDGRYATLRSLLVDSDGKMGHTKHLAKEDLDALEAYMRSL</sequence>
<dbReference type="PANTHER" id="PTHR30600:SF10">
    <property type="entry name" value="BLL6722 PROTEIN"/>
    <property type="match status" value="1"/>
</dbReference>
<keyword evidence="10" id="KW-1185">Reference proteome</keyword>
<dbReference type="SUPFAM" id="SSF50974">
    <property type="entry name" value="Nitrous oxide reductase, N-terminal domain"/>
    <property type="match status" value="1"/>
</dbReference>
<evidence type="ECO:0000256" key="2">
    <source>
        <dbReference type="ARBA" id="ARBA00022723"/>
    </source>
</evidence>
<dbReference type="InterPro" id="IPR036909">
    <property type="entry name" value="Cyt_c-like_dom_sf"/>
</dbReference>
<feature type="chain" id="PRO_5020590029" evidence="7">
    <location>
        <begin position="20"/>
        <end position="656"/>
    </location>
</feature>
<comment type="caution">
    <text evidence="9">The sequence shown here is derived from an EMBL/GenBank/DDBJ whole genome shotgun (WGS) entry which is preliminary data.</text>
</comment>
<keyword evidence="1 6" id="KW-0349">Heme</keyword>
<name>A0A4V5PMW8_9BACT</name>
<keyword evidence="9" id="KW-0575">Peroxidase</keyword>
<reference evidence="9 10" key="1">
    <citation type="submission" date="2019-04" db="EMBL/GenBank/DDBJ databases">
        <authorList>
            <person name="Li Y."/>
            <person name="Wang J."/>
        </authorList>
    </citation>
    <scope>NUCLEOTIDE SEQUENCE [LARGE SCALE GENOMIC DNA]</scope>
    <source>
        <strain evidence="9 10">DSM 14668</strain>
    </source>
</reference>
<evidence type="ECO:0000256" key="6">
    <source>
        <dbReference type="PROSITE-ProRule" id="PRU00433"/>
    </source>
</evidence>
<dbReference type="EMBL" id="SSMQ01000016">
    <property type="protein sequence ID" value="TKD07585.1"/>
    <property type="molecule type" value="Genomic_DNA"/>
</dbReference>
<feature type="signal peptide" evidence="7">
    <location>
        <begin position="1"/>
        <end position="19"/>
    </location>
</feature>
<dbReference type="PROSITE" id="PS51257">
    <property type="entry name" value="PROKAR_LIPOPROTEIN"/>
    <property type="match status" value="1"/>
</dbReference>
<keyword evidence="5 6" id="KW-0408">Iron</keyword>
<protein>
    <submittedName>
        <fullName evidence="9">Cytochrome C peroxidase</fullName>
    </submittedName>
</protein>
<keyword evidence="4" id="KW-0560">Oxidoreductase</keyword>
<dbReference type="Proteomes" id="UP000309215">
    <property type="component" value="Unassembled WGS sequence"/>
</dbReference>
<evidence type="ECO:0000256" key="1">
    <source>
        <dbReference type="ARBA" id="ARBA00022617"/>
    </source>
</evidence>
<dbReference type="InterPro" id="IPR051395">
    <property type="entry name" value="Cytochrome_c_Peroxidase/MauG"/>
</dbReference>
<feature type="domain" description="Cytochrome c" evidence="8">
    <location>
        <begin position="441"/>
        <end position="656"/>
    </location>
</feature>
<keyword evidence="2 6" id="KW-0479">Metal-binding</keyword>
<gene>
    <name evidence="9" type="ORF">E8A74_17630</name>
</gene>
<proteinExistence type="predicted"/>
<dbReference type="SUPFAM" id="SSF46626">
    <property type="entry name" value="Cytochrome c"/>
    <property type="match status" value="2"/>
</dbReference>
<keyword evidence="3 7" id="KW-0732">Signal</keyword>
<organism evidence="9 10">
    <name type="scientific">Polyangium fumosum</name>
    <dbReference type="NCBI Taxonomy" id="889272"/>
    <lineage>
        <taxon>Bacteria</taxon>
        <taxon>Pseudomonadati</taxon>
        <taxon>Myxococcota</taxon>
        <taxon>Polyangia</taxon>
        <taxon>Polyangiales</taxon>
        <taxon>Polyangiaceae</taxon>
        <taxon>Polyangium</taxon>
    </lineage>
</organism>
<dbReference type="PROSITE" id="PS51007">
    <property type="entry name" value="CYTC"/>
    <property type="match status" value="1"/>
</dbReference>
<dbReference type="GO" id="GO:0046872">
    <property type="term" value="F:metal ion binding"/>
    <property type="evidence" value="ECO:0007669"/>
    <property type="project" value="UniProtKB-KW"/>
</dbReference>
<evidence type="ECO:0000256" key="7">
    <source>
        <dbReference type="SAM" id="SignalP"/>
    </source>
</evidence>
<accession>A0A4V5PMW8</accession>
<dbReference type="RefSeq" id="WP_136930181.1">
    <property type="nucleotide sequence ID" value="NZ_SSMQ01000016.1"/>
</dbReference>
<dbReference type="InterPro" id="IPR015943">
    <property type="entry name" value="WD40/YVTN_repeat-like_dom_sf"/>
</dbReference>
<dbReference type="Gene3D" id="2.130.10.10">
    <property type="entry name" value="YVTN repeat-like/Quinoprotein amine dehydrogenase"/>
    <property type="match status" value="3"/>
</dbReference>
<dbReference type="InterPro" id="IPR011045">
    <property type="entry name" value="N2O_reductase_N"/>
</dbReference>
<dbReference type="GO" id="GO:0004130">
    <property type="term" value="F:cytochrome-c peroxidase activity"/>
    <property type="evidence" value="ECO:0007669"/>
    <property type="project" value="TreeGrafter"/>
</dbReference>
<evidence type="ECO:0000256" key="4">
    <source>
        <dbReference type="ARBA" id="ARBA00023002"/>
    </source>
</evidence>
<evidence type="ECO:0000256" key="3">
    <source>
        <dbReference type="ARBA" id="ARBA00022729"/>
    </source>
</evidence>
<dbReference type="OrthoDB" id="5342087at2"/>
<evidence type="ECO:0000313" key="10">
    <source>
        <dbReference type="Proteomes" id="UP000309215"/>
    </source>
</evidence>
<dbReference type="GO" id="GO:0009055">
    <property type="term" value="F:electron transfer activity"/>
    <property type="evidence" value="ECO:0007669"/>
    <property type="project" value="InterPro"/>
</dbReference>
<dbReference type="PANTHER" id="PTHR30600">
    <property type="entry name" value="CYTOCHROME C PEROXIDASE-RELATED"/>
    <property type="match status" value="1"/>
</dbReference>
<evidence type="ECO:0000256" key="5">
    <source>
        <dbReference type="ARBA" id="ARBA00023004"/>
    </source>
</evidence>
<dbReference type="GO" id="GO:0020037">
    <property type="term" value="F:heme binding"/>
    <property type="evidence" value="ECO:0007669"/>
    <property type="project" value="InterPro"/>
</dbReference>
<dbReference type="Gene3D" id="1.10.760.10">
    <property type="entry name" value="Cytochrome c-like domain"/>
    <property type="match status" value="2"/>
</dbReference>
<evidence type="ECO:0000259" key="8">
    <source>
        <dbReference type="PROSITE" id="PS51007"/>
    </source>
</evidence>
<dbReference type="InterPro" id="IPR009056">
    <property type="entry name" value="Cyt_c-like_dom"/>
</dbReference>
<evidence type="ECO:0000313" key="9">
    <source>
        <dbReference type="EMBL" id="TKD07585.1"/>
    </source>
</evidence>